<feature type="domain" description="Type ISP restriction-modification enzyme LLaBIII C-terminal specificity" evidence="7">
    <location>
        <begin position="691"/>
        <end position="1041"/>
    </location>
</feature>
<dbReference type="GO" id="GO:0009007">
    <property type="term" value="F:site-specific DNA-methyltransferase (adenine-specific) activity"/>
    <property type="evidence" value="ECO:0007669"/>
    <property type="project" value="UniProtKB-EC"/>
</dbReference>
<keyword evidence="9" id="KW-1185">Reference proteome</keyword>
<feature type="domain" description="DNA methylase adenine-specific" evidence="6">
    <location>
        <begin position="313"/>
        <end position="500"/>
    </location>
</feature>
<dbReference type="InterPro" id="IPR002052">
    <property type="entry name" value="DNA_methylase_N6_adenine_CS"/>
</dbReference>
<evidence type="ECO:0000256" key="3">
    <source>
        <dbReference type="ARBA" id="ARBA00022679"/>
    </source>
</evidence>
<dbReference type="PANTHER" id="PTHR33841">
    <property type="entry name" value="DNA METHYLTRANSFERASE YEEA-RELATED"/>
    <property type="match status" value="1"/>
</dbReference>
<dbReference type="InterPro" id="IPR003356">
    <property type="entry name" value="DNA_methylase_A-5"/>
</dbReference>
<accession>A0A132MMN7</accession>
<dbReference type="STRING" id="1469144.LI90_685"/>
<dbReference type="Gene3D" id="3.40.50.150">
    <property type="entry name" value="Vaccinia Virus protein VP39"/>
    <property type="match status" value="1"/>
</dbReference>
<evidence type="ECO:0000259" key="6">
    <source>
        <dbReference type="Pfam" id="PF02384"/>
    </source>
</evidence>
<comment type="catalytic activity">
    <reaction evidence="5">
        <text>a 2'-deoxyadenosine in DNA + S-adenosyl-L-methionine = an N(6)-methyl-2'-deoxyadenosine in DNA + S-adenosyl-L-homocysteine + H(+)</text>
        <dbReference type="Rhea" id="RHEA:15197"/>
        <dbReference type="Rhea" id="RHEA-COMP:12418"/>
        <dbReference type="Rhea" id="RHEA-COMP:12419"/>
        <dbReference type="ChEBI" id="CHEBI:15378"/>
        <dbReference type="ChEBI" id="CHEBI:57856"/>
        <dbReference type="ChEBI" id="CHEBI:59789"/>
        <dbReference type="ChEBI" id="CHEBI:90615"/>
        <dbReference type="ChEBI" id="CHEBI:90616"/>
        <dbReference type="EC" id="2.1.1.72"/>
    </reaction>
</comment>
<dbReference type="GO" id="GO:0003677">
    <property type="term" value="F:DNA binding"/>
    <property type="evidence" value="ECO:0007669"/>
    <property type="project" value="InterPro"/>
</dbReference>
<sequence length="1102" mass="122055">MTMTTNRFESAVAAAVSAFGREVGPRLRAGHGEPEDQLRGPVENLFRSLAEAMGLKVVLYGEATVSGLRVRPDYVVEVAEALVGHVEIKRPGRGADPWAWSARGHDGRQWEKLRHLPNVLYTDGQEWAVYRNGERVGPIARLAPDLENAGSRLAPVDGSFARVVTEFLRWKPERPRSIGQLVRAVAGLCRLLREEVLEALRLERSGERAELFTELAATWRRLLFPDVSDEVFADQYAQTVTFALLLARVEGISFEHQEIAQIARKLGKTHSLMGKALDVLTDDSLGGVGVTLQTLVRVVGAVDWDLLDDGSGDAYLHLYEHFLEVYDPELRKQSGSYYTPNDVVRFIVRFVDEILRHRLGLRKGFAEPGVVVVDPAMGTGTFLLNVVERVAATAAREQGPGAVGEWLRDLAERLVGFERQTGPYAVAELRLHETLHRYGSAPPGGRLQIFVADTLADPRVEEAWLPLEYAPIATSLRKANQVKRDEQVRVVIGNPPYGDRAKGLGGWIETGPEDPERNPAPPLDAFRAAGKGRYEYVLSNLYVYFWRWATWKVFDAHPDEPTGVVAFITTSGYLGGPGFAGMREYLRRTADEGWIVDLSPEGHQPDVATRVFRAVQQPICIGVFARYGPPAPDRPAVVHHLAVSGSRAEKFARLAKVGLDDPAWADCPTGWQDRFLPAAAGGWPDYPALGDLMPWAAPGVKPNRTWVYAPDPETLRQRWARLVTAPREQRRVLLKETQGRTIDSRVEQVTGLCDRVEPVAETAGPGAEPVPVGYRSFDRQWLLPDNRLIDRIRPELWRVRGDRQVFVTEQHAEPLDAGPGLTFSAFVPDMHHYNGRGGRVLPLFRDPDSRVPNLAPGLMELLAARLGVAVDAEDVLAYVAALVAHPGYTERFYAELRTPGVRVPLTADPALWAEAVALGREAVWLHTYGERYADPAAGRPAGPPRLAEGERPQVLTPIAKNEQDMPDTIGYDAASRTLLVGTGRITPVPPEVWAYEVSGMKVVRKWFGYRKKNPSGRRSSPLDDVNPTTWRRRYTDELIDLLNVLGRLVKLEPHQADLLARVCAGPLVTVPELEEAGVLPVPAKARRPVLQRGEGGQLSLPE</sequence>
<dbReference type="SUPFAM" id="SSF53335">
    <property type="entry name" value="S-adenosyl-L-methionine-dependent methyltransferases"/>
    <property type="match status" value="1"/>
</dbReference>
<organism evidence="8 9">
    <name type="scientific">Carbonactinospora thermoautotrophica</name>
    <dbReference type="NCBI Taxonomy" id="1469144"/>
    <lineage>
        <taxon>Bacteria</taxon>
        <taxon>Bacillati</taxon>
        <taxon>Actinomycetota</taxon>
        <taxon>Actinomycetes</taxon>
        <taxon>Kitasatosporales</taxon>
        <taxon>Carbonactinosporaceae</taxon>
        <taxon>Carbonactinospora</taxon>
    </lineage>
</organism>
<evidence type="ECO:0000259" key="7">
    <source>
        <dbReference type="Pfam" id="PF18135"/>
    </source>
</evidence>
<proteinExistence type="predicted"/>
<dbReference type="PROSITE" id="PS00092">
    <property type="entry name" value="N6_MTASE"/>
    <property type="match status" value="1"/>
</dbReference>
<keyword evidence="2 8" id="KW-0489">Methyltransferase</keyword>
<dbReference type="InterPro" id="IPR041635">
    <property type="entry name" value="Type_ISP_LLaBIII_C"/>
</dbReference>
<keyword evidence="3" id="KW-0808">Transferase</keyword>
<evidence type="ECO:0000256" key="4">
    <source>
        <dbReference type="ARBA" id="ARBA00022747"/>
    </source>
</evidence>
<protein>
    <recommendedName>
        <fullName evidence="1">site-specific DNA-methyltransferase (adenine-specific)</fullName>
        <ecNumber evidence="1">2.1.1.72</ecNumber>
    </recommendedName>
</protein>
<keyword evidence="4" id="KW-0680">Restriction system</keyword>
<dbReference type="PRINTS" id="PR00507">
    <property type="entry name" value="N12N6MTFRASE"/>
</dbReference>
<dbReference type="GO" id="GO:0032259">
    <property type="term" value="P:methylation"/>
    <property type="evidence" value="ECO:0007669"/>
    <property type="project" value="UniProtKB-KW"/>
</dbReference>
<evidence type="ECO:0000313" key="9">
    <source>
        <dbReference type="Proteomes" id="UP000070188"/>
    </source>
</evidence>
<dbReference type="InterPro" id="IPR029063">
    <property type="entry name" value="SAM-dependent_MTases_sf"/>
</dbReference>
<evidence type="ECO:0000313" key="8">
    <source>
        <dbReference type="EMBL" id="KWW99053.1"/>
    </source>
</evidence>
<evidence type="ECO:0000256" key="2">
    <source>
        <dbReference type="ARBA" id="ARBA00022603"/>
    </source>
</evidence>
<dbReference type="AlphaFoldDB" id="A0A132MMN7"/>
<dbReference type="PATRIC" id="fig|1469144.10.peg.787"/>
<dbReference type="EMBL" id="LAXD01000001">
    <property type="protein sequence ID" value="KWW99053.1"/>
    <property type="molecule type" value="Genomic_DNA"/>
</dbReference>
<dbReference type="Pfam" id="PF18135">
    <property type="entry name" value="Type_ISP_C"/>
    <property type="match status" value="1"/>
</dbReference>
<dbReference type="PANTHER" id="PTHR33841:SF1">
    <property type="entry name" value="DNA METHYLTRANSFERASE A"/>
    <property type="match status" value="1"/>
</dbReference>
<dbReference type="EC" id="2.1.1.72" evidence="1"/>
<evidence type="ECO:0000256" key="1">
    <source>
        <dbReference type="ARBA" id="ARBA00011900"/>
    </source>
</evidence>
<dbReference type="GO" id="GO:0009307">
    <property type="term" value="P:DNA restriction-modification system"/>
    <property type="evidence" value="ECO:0007669"/>
    <property type="project" value="UniProtKB-KW"/>
</dbReference>
<dbReference type="Pfam" id="PF02384">
    <property type="entry name" value="N6_Mtase"/>
    <property type="match status" value="1"/>
</dbReference>
<dbReference type="GO" id="GO:0008170">
    <property type="term" value="F:N-methyltransferase activity"/>
    <property type="evidence" value="ECO:0007669"/>
    <property type="project" value="InterPro"/>
</dbReference>
<name>A0A132MMN7_9ACTN</name>
<comment type="caution">
    <text evidence="8">The sequence shown here is derived from an EMBL/GenBank/DDBJ whole genome shotgun (WGS) entry which is preliminary data.</text>
</comment>
<reference evidence="9" key="1">
    <citation type="submission" date="2015-04" db="EMBL/GenBank/DDBJ databases">
        <title>Physiological reanalysis, assessment of diazotrophy, and genome sequences of multiple isolates of Streptomyces thermoautotrophicus.</title>
        <authorList>
            <person name="MacKellar D.C."/>
            <person name="Lieber L."/>
            <person name="Norman J."/>
            <person name="Bolger A."/>
            <person name="Tobin C."/>
            <person name="Murray J.W."/>
            <person name="Chang R."/>
            <person name="Ford T."/>
            <person name="Nguyen P.Q."/>
            <person name="Woodward J."/>
            <person name="Permingeat H."/>
            <person name="Joshi N.S."/>
            <person name="Silver P.A."/>
            <person name="Usadel B."/>
            <person name="Rutherford A.W."/>
            <person name="Friesen M."/>
            <person name="Prell J."/>
        </authorList>
    </citation>
    <scope>NUCLEOTIDE SEQUENCE [LARGE SCALE GENOMIC DNA]</scope>
    <source>
        <strain evidence="9">H1</strain>
    </source>
</reference>
<dbReference type="Proteomes" id="UP000070188">
    <property type="component" value="Unassembled WGS sequence"/>
</dbReference>
<evidence type="ECO:0000256" key="5">
    <source>
        <dbReference type="ARBA" id="ARBA00047942"/>
    </source>
</evidence>
<dbReference type="InterPro" id="IPR050953">
    <property type="entry name" value="N4_N6_ade-DNA_methylase"/>
</dbReference>
<gene>
    <name evidence="8" type="ORF">LI90_685</name>
</gene>